<dbReference type="AlphaFoldDB" id="A0A0D2M9V0"/>
<keyword evidence="2" id="KW-1185">Reference proteome</keyword>
<gene>
    <name evidence="1" type="ORF">B456_002G121000</name>
</gene>
<evidence type="ECO:0000313" key="1">
    <source>
        <dbReference type="EMBL" id="KJB14332.1"/>
    </source>
</evidence>
<dbReference type="EMBL" id="CM001741">
    <property type="protein sequence ID" value="KJB14332.1"/>
    <property type="molecule type" value="Genomic_DNA"/>
</dbReference>
<name>A0A0D2M9V0_GOSRA</name>
<protein>
    <submittedName>
        <fullName evidence="1">Uncharacterized protein</fullName>
    </submittedName>
</protein>
<reference evidence="1 2" key="1">
    <citation type="journal article" date="2012" name="Nature">
        <title>Repeated polyploidization of Gossypium genomes and the evolution of spinnable cotton fibres.</title>
        <authorList>
            <person name="Paterson A.H."/>
            <person name="Wendel J.F."/>
            <person name="Gundlach H."/>
            <person name="Guo H."/>
            <person name="Jenkins J."/>
            <person name="Jin D."/>
            <person name="Llewellyn D."/>
            <person name="Showmaker K.C."/>
            <person name="Shu S."/>
            <person name="Udall J."/>
            <person name="Yoo M.J."/>
            <person name="Byers R."/>
            <person name="Chen W."/>
            <person name="Doron-Faigenboim A."/>
            <person name="Duke M.V."/>
            <person name="Gong L."/>
            <person name="Grimwood J."/>
            <person name="Grover C."/>
            <person name="Grupp K."/>
            <person name="Hu G."/>
            <person name="Lee T.H."/>
            <person name="Li J."/>
            <person name="Lin L."/>
            <person name="Liu T."/>
            <person name="Marler B.S."/>
            <person name="Page J.T."/>
            <person name="Roberts A.W."/>
            <person name="Romanel E."/>
            <person name="Sanders W.S."/>
            <person name="Szadkowski E."/>
            <person name="Tan X."/>
            <person name="Tang H."/>
            <person name="Xu C."/>
            <person name="Wang J."/>
            <person name="Wang Z."/>
            <person name="Zhang D."/>
            <person name="Zhang L."/>
            <person name="Ashrafi H."/>
            <person name="Bedon F."/>
            <person name="Bowers J.E."/>
            <person name="Brubaker C.L."/>
            <person name="Chee P.W."/>
            <person name="Das S."/>
            <person name="Gingle A.R."/>
            <person name="Haigler C.H."/>
            <person name="Harker D."/>
            <person name="Hoffmann L.V."/>
            <person name="Hovav R."/>
            <person name="Jones D.C."/>
            <person name="Lemke C."/>
            <person name="Mansoor S."/>
            <person name="ur Rahman M."/>
            <person name="Rainville L.N."/>
            <person name="Rambani A."/>
            <person name="Reddy U.K."/>
            <person name="Rong J.K."/>
            <person name="Saranga Y."/>
            <person name="Scheffler B.E."/>
            <person name="Scheffler J.A."/>
            <person name="Stelly D.M."/>
            <person name="Triplett B.A."/>
            <person name="Van Deynze A."/>
            <person name="Vaslin M.F."/>
            <person name="Waghmare V.N."/>
            <person name="Walford S.A."/>
            <person name="Wright R.J."/>
            <person name="Zaki E.A."/>
            <person name="Zhang T."/>
            <person name="Dennis E.S."/>
            <person name="Mayer K.F."/>
            <person name="Peterson D.G."/>
            <person name="Rokhsar D.S."/>
            <person name="Wang X."/>
            <person name="Schmutz J."/>
        </authorList>
    </citation>
    <scope>NUCLEOTIDE SEQUENCE [LARGE SCALE GENOMIC DNA]</scope>
</reference>
<sequence>METIDLMTKTQYLLQQKFYYFWADRRRILTHDTGVGYCQDDRSKESVQLLKKIANMKINDFPSHIIEEIKNTWESWNSPRLLIDSLNLDEIKEMNLYNIQEG</sequence>
<organism evidence="1 2">
    <name type="scientific">Gossypium raimondii</name>
    <name type="common">Peruvian cotton</name>
    <name type="synonym">Gossypium klotzschianum subsp. raimondii</name>
    <dbReference type="NCBI Taxonomy" id="29730"/>
    <lineage>
        <taxon>Eukaryota</taxon>
        <taxon>Viridiplantae</taxon>
        <taxon>Streptophyta</taxon>
        <taxon>Embryophyta</taxon>
        <taxon>Tracheophyta</taxon>
        <taxon>Spermatophyta</taxon>
        <taxon>Magnoliopsida</taxon>
        <taxon>eudicotyledons</taxon>
        <taxon>Gunneridae</taxon>
        <taxon>Pentapetalae</taxon>
        <taxon>rosids</taxon>
        <taxon>malvids</taxon>
        <taxon>Malvales</taxon>
        <taxon>Malvaceae</taxon>
        <taxon>Malvoideae</taxon>
        <taxon>Gossypium</taxon>
    </lineage>
</organism>
<proteinExistence type="predicted"/>
<dbReference type="Gramene" id="KJB14332">
    <property type="protein sequence ID" value="KJB14332"/>
    <property type="gene ID" value="B456_002G121000"/>
</dbReference>
<accession>A0A0D2M9V0</accession>
<dbReference type="OMA" id="ILTHDTG"/>
<evidence type="ECO:0000313" key="2">
    <source>
        <dbReference type="Proteomes" id="UP000032304"/>
    </source>
</evidence>
<dbReference type="Proteomes" id="UP000032304">
    <property type="component" value="Chromosome 2"/>
</dbReference>